<evidence type="ECO:0000313" key="1">
    <source>
        <dbReference type="EMBL" id="KAK7695508.1"/>
    </source>
</evidence>
<protein>
    <recommendedName>
        <fullName evidence="3">F-box domain-containing protein</fullName>
    </recommendedName>
</protein>
<dbReference type="Proteomes" id="UP001385951">
    <property type="component" value="Unassembled WGS sequence"/>
</dbReference>
<keyword evidence="2" id="KW-1185">Reference proteome</keyword>
<dbReference type="InterPro" id="IPR032675">
    <property type="entry name" value="LRR_dom_sf"/>
</dbReference>
<comment type="caution">
    <text evidence="1">The sequence shown here is derived from an EMBL/GenBank/DDBJ whole genome shotgun (WGS) entry which is preliminary data.</text>
</comment>
<proteinExistence type="predicted"/>
<gene>
    <name evidence="1" type="ORF">QCA50_000144</name>
</gene>
<dbReference type="AlphaFoldDB" id="A0AAW0GXE3"/>
<evidence type="ECO:0000313" key="2">
    <source>
        <dbReference type="Proteomes" id="UP001385951"/>
    </source>
</evidence>
<reference evidence="1 2" key="1">
    <citation type="submission" date="2022-09" db="EMBL/GenBank/DDBJ databases">
        <authorList>
            <person name="Palmer J.M."/>
        </authorList>
    </citation>
    <scope>NUCLEOTIDE SEQUENCE [LARGE SCALE GENOMIC DNA]</scope>
    <source>
        <strain evidence="1 2">DSM 7382</strain>
    </source>
</reference>
<accession>A0AAW0GXE3</accession>
<sequence length="478" mass="54298">MQPCSTVYRVIYNMDILYNIIQASLNRYKFDWNTPNLARLARVCRAFHDPALDQLWKRLEDFTPVFALCDAIMLIYDPKAYQAYLFGNGKAPELDSPKVHWLHKLCKGTPLFPSLNDLNLSVWPLSVAEANLLFSPSLHKISSRKGCTQYRTICVSKLTPVQQEQMCIHLLVKRCPGLQVFEGHLLQSSGATRLFDPIFNLAKLTTFRHHLPPPTLSDKRGQWLEKASRMKHLSKFSFSLIDFPDDAIPQLDLGPFTCLDQLHIEGSVPMLSLIFSSMSNHLTYLSIQTDIGEAFSGMRKCFQMLADNVGRQLSVFKMDPTTDDLMCHLEEVWITMPCSITDRDITILAKAWPNLRRIEIGKFPSSEVESSIQTGFRALIALAVWCPYLQLIRLNLDLNDPPPLNKVPDVKHNLQWLGTQYISSDDEGHLQKIAAVIHHLFPHIFSGTDFDDPDDTDTNWLAVLSLVEGLQNAANLHP</sequence>
<evidence type="ECO:0008006" key="3">
    <source>
        <dbReference type="Google" id="ProtNLM"/>
    </source>
</evidence>
<organism evidence="1 2">
    <name type="scientific">Cerrena zonata</name>
    <dbReference type="NCBI Taxonomy" id="2478898"/>
    <lineage>
        <taxon>Eukaryota</taxon>
        <taxon>Fungi</taxon>
        <taxon>Dikarya</taxon>
        <taxon>Basidiomycota</taxon>
        <taxon>Agaricomycotina</taxon>
        <taxon>Agaricomycetes</taxon>
        <taxon>Polyporales</taxon>
        <taxon>Cerrenaceae</taxon>
        <taxon>Cerrena</taxon>
    </lineage>
</organism>
<name>A0AAW0GXE3_9APHY</name>
<dbReference type="Gene3D" id="3.80.10.10">
    <property type="entry name" value="Ribonuclease Inhibitor"/>
    <property type="match status" value="1"/>
</dbReference>
<dbReference type="EMBL" id="JASBNA010000001">
    <property type="protein sequence ID" value="KAK7695508.1"/>
    <property type="molecule type" value="Genomic_DNA"/>
</dbReference>